<reference evidence="9 10" key="1">
    <citation type="submission" date="2015-05" db="EMBL/GenBank/DDBJ databases">
        <title>Genome sequence of Mycobacterium haemophilum.</title>
        <authorList>
            <person name="Greninger A.L."/>
            <person name="Cunningham G."/>
            <person name="Miller S."/>
        </authorList>
    </citation>
    <scope>NUCLEOTIDE SEQUENCE [LARGE SCALE GENOMIC DNA]</scope>
    <source>
        <strain evidence="10">UC1</strain>
    </source>
</reference>
<feature type="transmembrane region" description="Helical" evidence="7">
    <location>
        <begin position="333"/>
        <end position="353"/>
    </location>
</feature>
<evidence type="ECO:0000313" key="9">
    <source>
        <dbReference type="EMBL" id="KLO35296.1"/>
    </source>
</evidence>
<keyword evidence="10" id="KW-1185">Reference proteome</keyword>
<protein>
    <submittedName>
        <fullName evidence="9">MFS transporter</fullName>
    </submittedName>
</protein>
<dbReference type="RefSeq" id="WP_047316011.1">
    <property type="nucleotide sequence ID" value="NZ_LDPQ01000019.1"/>
</dbReference>
<feature type="transmembrane region" description="Helical" evidence="7">
    <location>
        <begin position="308"/>
        <end position="327"/>
    </location>
</feature>
<dbReference type="PANTHER" id="PTHR43045">
    <property type="entry name" value="SHIKIMATE TRANSPORTER"/>
    <property type="match status" value="1"/>
</dbReference>
<evidence type="ECO:0000313" key="10">
    <source>
        <dbReference type="Proteomes" id="UP000036334"/>
    </source>
</evidence>
<keyword evidence="3" id="KW-1003">Cell membrane</keyword>
<sequence length="432" mass="46679">MVATGVLVDRKTARQAVKSSFLGTSAEWYDYFLYGSAAAIVFPHVFFAEMGSTVGTLTSLASFGVAFFFRPLGGLIFGQIGDRVSRKFALVATLLMMGIGTFLIGCLPPSTQIGVAAPIILVILRITQGIALGGEWGGGTLVVMESAPTDKRGLYAVSTQLGVPAGQLASAGMLAVFGLLPNEQFFGWGWRIPFLSSALIVWAGLYIRLKQEEAPRFQEIRQRGDMVRKPIAEVWNHKKKVTLLLIFVQFASTIGYFLFTVYSLVYVTKDLNISRSVPLTGVFVGAALCLVVMPFYAALSDRYGRRPIYALGVLIIGFYAIPFFYLLNTRNHVVIIVAIAAGLVFGWAPPGSIQGPVYSEQYPTRYRYTGCSIAYQCSSVVSGAPAPAIAGILVNAAETTLAVSWYIIVGAAISLACVFALRETYRADLSEA</sequence>
<evidence type="ECO:0000256" key="3">
    <source>
        <dbReference type="ARBA" id="ARBA00022475"/>
    </source>
</evidence>
<evidence type="ECO:0000256" key="6">
    <source>
        <dbReference type="ARBA" id="ARBA00023136"/>
    </source>
</evidence>
<proteinExistence type="predicted"/>
<evidence type="ECO:0000256" key="4">
    <source>
        <dbReference type="ARBA" id="ARBA00022692"/>
    </source>
</evidence>
<dbReference type="SUPFAM" id="SSF103473">
    <property type="entry name" value="MFS general substrate transporter"/>
    <property type="match status" value="1"/>
</dbReference>
<gene>
    <name evidence="9" type="ORF">ABH38_16415</name>
</gene>
<dbReference type="InterPro" id="IPR011701">
    <property type="entry name" value="MFS"/>
</dbReference>
<dbReference type="GO" id="GO:0005886">
    <property type="term" value="C:plasma membrane"/>
    <property type="evidence" value="ECO:0007669"/>
    <property type="project" value="UniProtKB-SubCell"/>
</dbReference>
<dbReference type="OrthoDB" id="8953821at2"/>
<keyword evidence="4 7" id="KW-0812">Transmembrane</keyword>
<dbReference type="GO" id="GO:0022857">
    <property type="term" value="F:transmembrane transporter activity"/>
    <property type="evidence" value="ECO:0007669"/>
    <property type="project" value="InterPro"/>
</dbReference>
<dbReference type="AlphaFoldDB" id="A0A0I9TGW6"/>
<dbReference type="PROSITE" id="PS50850">
    <property type="entry name" value="MFS"/>
    <property type="match status" value="1"/>
</dbReference>
<name>A0A0I9TGW6_9MYCO</name>
<accession>A0A0I9TGW6</accession>
<feature type="transmembrane region" description="Helical" evidence="7">
    <location>
        <begin position="54"/>
        <end position="76"/>
    </location>
</feature>
<dbReference type="InterPro" id="IPR036259">
    <property type="entry name" value="MFS_trans_sf"/>
</dbReference>
<dbReference type="EMBL" id="LDPR01000016">
    <property type="protein sequence ID" value="KLO35296.1"/>
    <property type="molecule type" value="Genomic_DNA"/>
</dbReference>
<comment type="subcellular location">
    <subcellularLocation>
        <location evidence="1">Cell membrane</location>
        <topology evidence="1">Multi-pass membrane protein</topology>
    </subcellularLocation>
</comment>
<feature type="transmembrane region" description="Helical" evidence="7">
    <location>
        <begin position="88"/>
        <end position="107"/>
    </location>
</feature>
<feature type="transmembrane region" description="Helical" evidence="7">
    <location>
        <begin position="154"/>
        <end position="180"/>
    </location>
</feature>
<keyword evidence="6 7" id="KW-0472">Membrane</keyword>
<dbReference type="CDD" id="cd17369">
    <property type="entry name" value="MFS_ShiA_like"/>
    <property type="match status" value="1"/>
</dbReference>
<comment type="caution">
    <text evidence="9">The sequence shown here is derived from an EMBL/GenBank/DDBJ whole genome shotgun (WGS) entry which is preliminary data.</text>
</comment>
<organism evidence="9 10">
    <name type="scientific">Mycobacterium haemophilum</name>
    <dbReference type="NCBI Taxonomy" id="29311"/>
    <lineage>
        <taxon>Bacteria</taxon>
        <taxon>Bacillati</taxon>
        <taxon>Actinomycetota</taxon>
        <taxon>Actinomycetes</taxon>
        <taxon>Mycobacteriales</taxon>
        <taxon>Mycobacteriaceae</taxon>
        <taxon>Mycobacterium</taxon>
    </lineage>
</organism>
<dbReference type="Proteomes" id="UP000036334">
    <property type="component" value="Unassembled WGS sequence"/>
</dbReference>
<keyword evidence="5 7" id="KW-1133">Transmembrane helix</keyword>
<feature type="transmembrane region" description="Helical" evidence="7">
    <location>
        <begin position="28"/>
        <end position="48"/>
    </location>
</feature>
<feature type="transmembrane region" description="Helical" evidence="7">
    <location>
        <begin position="113"/>
        <end position="133"/>
    </location>
</feature>
<evidence type="ECO:0000256" key="2">
    <source>
        <dbReference type="ARBA" id="ARBA00022448"/>
    </source>
</evidence>
<dbReference type="InterPro" id="IPR020846">
    <property type="entry name" value="MFS_dom"/>
</dbReference>
<feature type="domain" description="Major facilitator superfamily (MFS) profile" evidence="8">
    <location>
        <begin position="16"/>
        <end position="428"/>
    </location>
</feature>
<evidence type="ECO:0000259" key="8">
    <source>
        <dbReference type="PROSITE" id="PS50850"/>
    </source>
</evidence>
<feature type="transmembrane region" description="Helical" evidence="7">
    <location>
        <begin position="373"/>
        <end position="397"/>
    </location>
</feature>
<dbReference type="PATRIC" id="fig|29311.18.peg.1670"/>
<dbReference type="PANTHER" id="PTHR43045:SF1">
    <property type="entry name" value="SHIKIMATE TRANSPORTER"/>
    <property type="match status" value="1"/>
</dbReference>
<feature type="transmembrane region" description="Helical" evidence="7">
    <location>
        <begin position="192"/>
        <end position="209"/>
    </location>
</feature>
<evidence type="ECO:0000256" key="1">
    <source>
        <dbReference type="ARBA" id="ARBA00004651"/>
    </source>
</evidence>
<feature type="transmembrane region" description="Helical" evidence="7">
    <location>
        <begin position="277"/>
        <end position="296"/>
    </location>
</feature>
<feature type="transmembrane region" description="Helical" evidence="7">
    <location>
        <begin position="243"/>
        <end position="265"/>
    </location>
</feature>
<dbReference type="STRING" id="1202450.B586_14080"/>
<dbReference type="Pfam" id="PF07690">
    <property type="entry name" value="MFS_1"/>
    <property type="match status" value="1"/>
</dbReference>
<evidence type="ECO:0000256" key="7">
    <source>
        <dbReference type="SAM" id="Phobius"/>
    </source>
</evidence>
<dbReference type="Gene3D" id="1.20.1250.20">
    <property type="entry name" value="MFS general substrate transporter like domains"/>
    <property type="match status" value="1"/>
</dbReference>
<keyword evidence="2" id="KW-0813">Transport</keyword>
<evidence type="ECO:0000256" key="5">
    <source>
        <dbReference type="ARBA" id="ARBA00022989"/>
    </source>
</evidence>
<feature type="transmembrane region" description="Helical" evidence="7">
    <location>
        <begin position="403"/>
        <end position="421"/>
    </location>
</feature>